<name>A0ABT8MUY0_9BACL</name>
<sequence>MGSEIQIRKEWFTIDSHGIEHTEKMEQAFRDVHGFGIDEYQNDTNKIVEVEQRRERDYQKGQLAAAKIERLVHRD</sequence>
<accession>A0ABT8MUY0</accession>
<keyword evidence="2" id="KW-1185">Reference proteome</keyword>
<dbReference type="Proteomes" id="UP001172054">
    <property type="component" value="Unassembled WGS sequence"/>
</dbReference>
<dbReference type="Pfam" id="PF26149">
    <property type="entry name" value="YuzK"/>
    <property type="match status" value="1"/>
</dbReference>
<dbReference type="InterPro" id="IPR058676">
    <property type="entry name" value="YuzK"/>
</dbReference>
<protein>
    <submittedName>
        <fullName evidence="1">Uncharacterized protein</fullName>
    </submittedName>
</protein>
<comment type="caution">
    <text evidence="1">The sequence shown here is derived from an EMBL/GenBank/DDBJ whole genome shotgun (WGS) entry which is preliminary data.</text>
</comment>
<dbReference type="EMBL" id="JAUJWW010000007">
    <property type="protein sequence ID" value="MDN7228711.1"/>
    <property type="molecule type" value="Genomic_DNA"/>
</dbReference>
<evidence type="ECO:0000313" key="2">
    <source>
        <dbReference type="Proteomes" id="UP001172054"/>
    </source>
</evidence>
<proteinExistence type="predicted"/>
<organism evidence="1 2">
    <name type="scientific">Planococcus liqunii</name>
    <dbReference type="NCBI Taxonomy" id="3058394"/>
    <lineage>
        <taxon>Bacteria</taxon>
        <taxon>Bacillati</taxon>
        <taxon>Bacillota</taxon>
        <taxon>Bacilli</taxon>
        <taxon>Bacillales</taxon>
        <taxon>Caryophanaceae</taxon>
        <taxon>Planococcus</taxon>
    </lineage>
</organism>
<dbReference type="RefSeq" id="WP_300983595.1">
    <property type="nucleotide sequence ID" value="NZ_CP129238.1"/>
</dbReference>
<reference evidence="1 2" key="1">
    <citation type="submission" date="2023-06" db="EMBL/GenBank/DDBJ databases">
        <title>Novel species in genus Planococcus.</title>
        <authorList>
            <person name="Ning S."/>
        </authorList>
    </citation>
    <scope>NUCLEOTIDE SEQUENCE [LARGE SCALE GENOMIC DNA]</scope>
    <source>
        <strain evidence="1 2">N064</strain>
    </source>
</reference>
<evidence type="ECO:0000313" key="1">
    <source>
        <dbReference type="EMBL" id="MDN7228711.1"/>
    </source>
</evidence>
<gene>
    <name evidence="1" type="ORF">QWY15_15635</name>
</gene>